<dbReference type="EMBL" id="KL597536">
    <property type="protein sequence ID" value="KER18904.1"/>
    <property type="molecule type" value="Genomic_DNA"/>
</dbReference>
<dbReference type="AlphaFoldDB" id="A0A074ZUM4"/>
<dbReference type="SUPFAM" id="SSF53254">
    <property type="entry name" value="Phosphoglycerate mutase-like"/>
    <property type="match status" value="1"/>
</dbReference>
<dbReference type="InterPro" id="IPR029033">
    <property type="entry name" value="His_PPase_superfam"/>
</dbReference>
<dbReference type="GO" id="GO:0003993">
    <property type="term" value="F:acid phosphatase activity"/>
    <property type="evidence" value="ECO:0007669"/>
    <property type="project" value="TreeGrafter"/>
</dbReference>
<keyword evidence="3" id="KW-0472">Membrane</keyword>
<evidence type="ECO:0000256" key="2">
    <source>
        <dbReference type="ARBA" id="ARBA00022729"/>
    </source>
</evidence>
<proteinExistence type="predicted"/>
<dbReference type="PANTHER" id="PTHR20963:SF8">
    <property type="entry name" value="MULTIPLE INOSITOL POLYPHOSPHATE PHOSPHATASE 1"/>
    <property type="match status" value="1"/>
</dbReference>
<dbReference type="RefSeq" id="XP_009177349.1">
    <property type="nucleotide sequence ID" value="XM_009179085.1"/>
</dbReference>
<dbReference type="GeneID" id="20329925"/>
<dbReference type="GO" id="GO:0016020">
    <property type="term" value="C:membrane"/>
    <property type="evidence" value="ECO:0007669"/>
    <property type="project" value="UniProtKB-SubCell"/>
</dbReference>
<dbReference type="Proteomes" id="UP000054324">
    <property type="component" value="Unassembled WGS sequence"/>
</dbReference>
<evidence type="ECO:0000256" key="1">
    <source>
        <dbReference type="ARBA" id="ARBA00004370"/>
    </source>
</evidence>
<dbReference type="OrthoDB" id="6509975at2759"/>
<dbReference type="KEGG" id="ovi:T265_15760"/>
<dbReference type="Gene3D" id="3.40.50.1240">
    <property type="entry name" value="Phosphoglycerate mutase-like"/>
    <property type="match status" value="1"/>
</dbReference>
<reference evidence="4 5" key="1">
    <citation type="submission" date="2013-11" db="EMBL/GenBank/DDBJ databases">
        <title>Opisthorchis viverrini - life in the bile duct.</title>
        <authorList>
            <person name="Young N.D."/>
            <person name="Nagarajan N."/>
            <person name="Lin S.J."/>
            <person name="Korhonen P.K."/>
            <person name="Jex A.R."/>
            <person name="Hall R.S."/>
            <person name="Safavi-Hemami H."/>
            <person name="Kaewkong W."/>
            <person name="Bertrand D."/>
            <person name="Gao S."/>
            <person name="Seet Q."/>
            <person name="Wongkham S."/>
            <person name="Teh B.T."/>
            <person name="Wongkham C."/>
            <person name="Intapan P.M."/>
            <person name="Maleewong W."/>
            <person name="Yang X."/>
            <person name="Hu M."/>
            <person name="Wang Z."/>
            <person name="Hofmann A."/>
            <person name="Sternberg P.W."/>
            <person name="Tan P."/>
            <person name="Wang J."/>
            <person name="Gasser R.B."/>
        </authorList>
    </citation>
    <scope>NUCLEOTIDE SEQUENCE [LARGE SCALE GENOMIC DNA]</scope>
</reference>
<evidence type="ECO:0000313" key="4">
    <source>
        <dbReference type="EMBL" id="KER18904.1"/>
    </source>
</evidence>
<keyword evidence="2" id="KW-0732">Signal</keyword>
<dbReference type="CTD" id="20329925"/>
<gene>
    <name evidence="4" type="ORF">T265_15760</name>
</gene>
<sequence length="107" mass="12536">MPEGIQTVDNLLRFFDYCKQYQKEVRKNRTALVEYWKFMNGAVMKEVLDEVVSKHRLPKSDFSPADVNVMFLTCGYEVAALSNDQSPWCGFLRAHHQLVMEYLLDLK</sequence>
<protein>
    <submittedName>
        <fullName evidence="4">Uncharacterized protein</fullName>
    </submittedName>
</protein>
<keyword evidence="5" id="KW-1185">Reference proteome</keyword>
<evidence type="ECO:0000256" key="3">
    <source>
        <dbReference type="ARBA" id="ARBA00023136"/>
    </source>
</evidence>
<accession>A0A074ZUM4</accession>
<organism evidence="4 5">
    <name type="scientific">Opisthorchis viverrini</name>
    <name type="common">Southeast Asian liver fluke</name>
    <dbReference type="NCBI Taxonomy" id="6198"/>
    <lineage>
        <taxon>Eukaryota</taxon>
        <taxon>Metazoa</taxon>
        <taxon>Spiralia</taxon>
        <taxon>Lophotrochozoa</taxon>
        <taxon>Platyhelminthes</taxon>
        <taxon>Trematoda</taxon>
        <taxon>Digenea</taxon>
        <taxon>Opisthorchiida</taxon>
        <taxon>Opisthorchiata</taxon>
        <taxon>Opisthorchiidae</taxon>
        <taxon>Opisthorchis</taxon>
    </lineage>
</organism>
<dbReference type="GO" id="GO:0052745">
    <property type="term" value="F:inositol phosphate phosphatase activity"/>
    <property type="evidence" value="ECO:0007669"/>
    <property type="project" value="TreeGrafter"/>
</dbReference>
<evidence type="ECO:0000313" key="5">
    <source>
        <dbReference type="Proteomes" id="UP000054324"/>
    </source>
</evidence>
<comment type="subcellular location">
    <subcellularLocation>
        <location evidence="1">Membrane</location>
    </subcellularLocation>
</comment>
<feature type="non-terminal residue" evidence="4">
    <location>
        <position position="107"/>
    </location>
</feature>
<dbReference type="PANTHER" id="PTHR20963">
    <property type="entry name" value="MULTIPLE INOSITOL POLYPHOSPHATE PHOSPHATASE-RELATED"/>
    <property type="match status" value="1"/>
</dbReference>
<name>A0A074ZUM4_OPIVI</name>